<dbReference type="InterPro" id="IPR019949">
    <property type="entry name" value="CmoO-like"/>
</dbReference>
<dbReference type="PANTHER" id="PTHR30137:SF6">
    <property type="entry name" value="LUCIFERASE-LIKE MONOOXYGENASE"/>
    <property type="match status" value="1"/>
</dbReference>
<dbReference type="SUPFAM" id="SSF51679">
    <property type="entry name" value="Bacterial luciferase-like"/>
    <property type="match status" value="1"/>
</dbReference>
<comment type="similarity">
    <text evidence="1">To bacterial alkanal monooxygenase alpha and beta chains.</text>
</comment>
<dbReference type="InterPro" id="IPR011251">
    <property type="entry name" value="Luciferase-like_dom"/>
</dbReference>
<dbReference type="RefSeq" id="WP_344949920.1">
    <property type="nucleotide sequence ID" value="NZ_BAAAZR010000038.1"/>
</dbReference>
<dbReference type="Proteomes" id="UP001500888">
    <property type="component" value="Unassembled WGS sequence"/>
</dbReference>
<proteinExistence type="predicted"/>
<feature type="domain" description="Luciferase-like" evidence="2">
    <location>
        <begin position="18"/>
        <end position="323"/>
    </location>
</feature>
<protein>
    <submittedName>
        <fullName evidence="3">LLM class flavin-dependent oxidoreductase</fullName>
    </submittedName>
</protein>
<accession>A0ABP7J7N3</accession>
<organism evidence="3 4">
    <name type="scientific">Sphaerisporangium flaviroseum</name>
    <dbReference type="NCBI Taxonomy" id="509199"/>
    <lineage>
        <taxon>Bacteria</taxon>
        <taxon>Bacillati</taxon>
        <taxon>Actinomycetota</taxon>
        <taxon>Actinomycetes</taxon>
        <taxon>Streptosporangiales</taxon>
        <taxon>Streptosporangiaceae</taxon>
        <taxon>Sphaerisporangium</taxon>
    </lineage>
</organism>
<dbReference type="InterPro" id="IPR050766">
    <property type="entry name" value="Bact_Lucif_Oxidored"/>
</dbReference>
<evidence type="ECO:0000313" key="4">
    <source>
        <dbReference type="Proteomes" id="UP001500888"/>
    </source>
</evidence>
<dbReference type="EMBL" id="BAAAZR010000038">
    <property type="protein sequence ID" value="GAA3836287.1"/>
    <property type="molecule type" value="Genomic_DNA"/>
</dbReference>
<dbReference type="PANTHER" id="PTHR30137">
    <property type="entry name" value="LUCIFERASE-LIKE MONOOXYGENASE"/>
    <property type="match status" value="1"/>
</dbReference>
<sequence>MSDLIRGTARGESVVPLSILDLATVGAGDTPADALRTTTELARRAEGWGYHRFWVAEHHGMPSVASSSPAVILAHLGASTRRIRLGSGGVMLPNHAPIVIAEQFGTLHALHPGRIDLGLGRAPGTDQATARALRRMATPDADDFPQQLAELTAFLDDDFPAGHPYERIHAVPGEASAPGSGRPPIWLLGSSGFSAQLAGLLGLPFAFAHHFSAANTIPALDIYRSAFQPSDVLDKPYAMIGVSAVAADTPGEALRTARTAALGMLWLRRGRPAPLPTPEEAESYPYSPAEQQFVEDWLSNVVHGDPVTVRAGLEALRERTGADELMITTGVYGAEARLRSFELIAGAYDMTGDPVGESPTRSSITTNIP</sequence>
<dbReference type="Pfam" id="PF00296">
    <property type="entry name" value="Bac_luciferase"/>
    <property type="match status" value="1"/>
</dbReference>
<reference evidence="4" key="1">
    <citation type="journal article" date="2019" name="Int. J. Syst. Evol. Microbiol.">
        <title>The Global Catalogue of Microorganisms (GCM) 10K type strain sequencing project: providing services to taxonomists for standard genome sequencing and annotation.</title>
        <authorList>
            <consortium name="The Broad Institute Genomics Platform"/>
            <consortium name="The Broad Institute Genome Sequencing Center for Infectious Disease"/>
            <person name="Wu L."/>
            <person name="Ma J."/>
        </authorList>
    </citation>
    <scope>NUCLEOTIDE SEQUENCE [LARGE SCALE GENOMIC DNA]</scope>
    <source>
        <strain evidence="4">JCM 16908</strain>
    </source>
</reference>
<dbReference type="Gene3D" id="3.20.20.30">
    <property type="entry name" value="Luciferase-like domain"/>
    <property type="match status" value="1"/>
</dbReference>
<dbReference type="InterPro" id="IPR036661">
    <property type="entry name" value="Luciferase-like_sf"/>
</dbReference>
<evidence type="ECO:0000259" key="2">
    <source>
        <dbReference type="Pfam" id="PF00296"/>
    </source>
</evidence>
<dbReference type="NCBIfam" id="TIGR03558">
    <property type="entry name" value="oxido_grp_1"/>
    <property type="match status" value="1"/>
</dbReference>
<evidence type="ECO:0000313" key="3">
    <source>
        <dbReference type="EMBL" id="GAA3836287.1"/>
    </source>
</evidence>
<comment type="caution">
    <text evidence="3">The sequence shown here is derived from an EMBL/GenBank/DDBJ whole genome shotgun (WGS) entry which is preliminary data.</text>
</comment>
<keyword evidence="4" id="KW-1185">Reference proteome</keyword>
<name>A0ABP7J7N3_9ACTN</name>
<evidence type="ECO:0000256" key="1">
    <source>
        <dbReference type="ARBA" id="ARBA00007789"/>
    </source>
</evidence>
<gene>
    <name evidence="3" type="ORF">GCM10022226_67700</name>
</gene>